<proteinExistence type="inferred from homology"/>
<feature type="binding site" evidence="5">
    <location>
        <position position="240"/>
    </location>
    <ligand>
        <name>substrate</name>
    </ligand>
</feature>
<dbReference type="PANTHER" id="PTHR11931">
    <property type="entry name" value="PHOSPHOGLYCERATE MUTASE"/>
    <property type="match status" value="1"/>
</dbReference>
<feature type="binding site" evidence="5">
    <location>
        <begin position="229"/>
        <end position="232"/>
    </location>
    <ligand>
        <name>substrate</name>
    </ligand>
</feature>
<dbReference type="Proteomes" id="UP001530315">
    <property type="component" value="Unassembled WGS sequence"/>
</dbReference>
<evidence type="ECO:0000313" key="10">
    <source>
        <dbReference type="Proteomes" id="UP001530315"/>
    </source>
</evidence>
<protein>
    <recommendedName>
        <fullName evidence="7">Phosphoglycerate mutase</fullName>
        <ecNumber evidence="7">5.4.2.11</ecNumber>
    </recommendedName>
</protein>
<accession>A0ABD3N542</accession>
<dbReference type="Pfam" id="PF00300">
    <property type="entry name" value="His_Phos_1"/>
    <property type="match status" value="1"/>
</dbReference>
<feature type="compositionally biased region" description="Polar residues" evidence="8">
    <location>
        <begin position="41"/>
        <end position="54"/>
    </location>
</feature>
<dbReference type="InterPro" id="IPR013078">
    <property type="entry name" value="His_Pase_superF_clade-1"/>
</dbReference>
<comment type="caution">
    <text evidence="9">The sequence shown here is derived from an EMBL/GenBank/DDBJ whole genome shotgun (WGS) entry which is preliminary data.</text>
</comment>
<feature type="compositionally biased region" description="Basic and acidic residues" evidence="8">
    <location>
        <begin position="1"/>
        <end position="20"/>
    </location>
</feature>
<keyword evidence="2 7" id="KW-0324">Glycolysis</keyword>
<comment type="similarity">
    <text evidence="1 7">Belongs to the phosphoglycerate mutase family. BPG-dependent PGAM subfamily.</text>
</comment>
<dbReference type="InterPro" id="IPR001345">
    <property type="entry name" value="PG/BPGM_mutase_AS"/>
</dbReference>
<evidence type="ECO:0000256" key="6">
    <source>
        <dbReference type="PIRSR" id="PIRSR613078-3"/>
    </source>
</evidence>
<gene>
    <name evidence="9" type="ORF">ACHAW5_006006</name>
</gene>
<feature type="binding site" evidence="5">
    <location>
        <position position="184"/>
    </location>
    <ligand>
        <name>substrate</name>
    </ligand>
</feature>
<name>A0ABD3N542_9STRA</name>
<feature type="active site" description="Proton donor/acceptor" evidence="4">
    <location>
        <position position="229"/>
    </location>
</feature>
<comment type="catalytic activity">
    <reaction evidence="7">
        <text>(2R)-2-phosphoglycerate = (2R)-3-phosphoglycerate</text>
        <dbReference type="Rhea" id="RHEA:15901"/>
        <dbReference type="ChEBI" id="CHEBI:58272"/>
        <dbReference type="ChEBI" id="CHEBI:58289"/>
        <dbReference type="EC" id="5.4.2.11"/>
    </reaction>
</comment>
<keyword evidence="3 7" id="KW-0413">Isomerase</keyword>
<evidence type="ECO:0000256" key="2">
    <source>
        <dbReference type="ARBA" id="ARBA00023152"/>
    </source>
</evidence>
<dbReference type="NCBIfam" id="TIGR01258">
    <property type="entry name" value="pgm_1"/>
    <property type="match status" value="1"/>
</dbReference>
<organism evidence="9 10">
    <name type="scientific">Stephanodiscus triporus</name>
    <dbReference type="NCBI Taxonomy" id="2934178"/>
    <lineage>
        <taxon>Eukaryota</taxon>
        <taxon>Sar</taxon>
        <taxon>Stramenopiles</taxon>
        <taxon>Ochrophyta</taxon>
        <taxon>Bacillariophyta</taxon>
        <taxon>Coscinodiscophyceae</taxon>
        <taxon>Thalassiosirophycidae</taxon>
        <taxon>Stephanodiscales</taxon>
        <taxon>Stephanodiscaceae</taxon>
        <taxon>Stephanodiscus</taxon>
    </lineage>
</organism>
<evidence type="ECO:0000256" key="8">
    <source>
        <dbReference type="SAM" id="MobiDB-lite"/>
    </source>
</evidence>
<dbReference type="GO" id="GO:0006096">
    <property type="term" value="P:glycolytic process"/>
    <property type="evidence" value="ECO:0007669"/>
    <property type="project" value="UniProtKB-KW"/>
</dbReference>
<dbReference type="Gene3D" id="3.40.50.1240">
    <property type="entry name" value="Phosphoglycerate mutase-like"/>
    <property type="match status" value="1"/>
</dbReference>
<dbReference type="PROSITE" id="PS00175">
    <property type="entry name" value="PG_MUTASE"/>
    <property type="match status" value="1"/>
</dbReference>
<keyword evidence="10" id="KW-1185">Reference proteome</keyword>
<evidence type="ECO:0000256" key="1">
    <source>
        <dbReference type="ARBA" id="ARBA00006717"/>
    </source>
</evidence>
<evidence type="ECO:0000256" key="4">
    <source>
        <dbReference type="PIRSR" id="PIRSR613078-1"/>
    </source>
</evidence>
<feature type="compositionally biased region" description="Polar residues" evidence="8">
    <location>
        <begin position="74"/>
        <end position="83"/>
    </location>
</feature>
<evidence type="ECO:0000256" key="7">
    <source>
        <dbReference type="RuleBase" id="RU004511"/>
    </source>
</evidence>
<dbReference type="SUPFAM" id="SSF53254">
    <property type="entry name" value="Phosphoglycerate mutase-like"/>
    <property type="match status" value="1"/>
</dbReference>
<feature type="region of interest" description="Disordered" evidence="8">
    <location>
        <begin position="1"/>
        <end position="85"/>
    </location>
</feature>
<dbReference type="InterPro" id="IPR029033">
    <property type="entry name" value="His_PPase_superfam"/>
</dbReference>
<dbReference type="EC" id="5.4.2.11" evidence="7"/>
<dbReference type="InterPro" id="IPR005952">
    <property type="entry name" value="Phosphogly_mut1"/>
</dbReference>
<dbReference type="AlphaFoldDB" id="A0ABD3N542"/>
<dbReference type="HAMAP" id="MF_01039">
    <property type="entry name" value="PGAM_GpmA"/>
    <property type="match status" value="1"/>
</dbReference>
<dbReference type="SMART" id="SM00855">
    <property type="entry name" value="PGAM"/>
    <property type="match status" value="1"/>
</dbReference>
<dbReference type="CDD" id="cd07067">
    <property type="entry name" value="HP_PGM_like"/>
    <property type="match status" value="1"/>
</dbReference>
<dbReference type="EMBL" id="JALLAZ020001693">
    <property type="protein sequence ID" value="KAL3767820.1"/>
    <property type="molecule type" value="Genomic_DNA"/>
</dbReference>
<evidence type="ECO:0000313" key="9">
    <source>
        <dbReference type="EMBL" id="KAL3767820.1"/>
    </source>
</evidence>
<evidence type="ECO:0000256" key="5">
    <source>
        <dbReference type="PIRSR" id="PIRSR613078-2"/>
    </source>
</evidence>
<feature type="site" description="Transition state stabilizer" evidence="6">
    <location>
        <position position="379"/>
    </location>
</feature>
<feature type="active site" description="Tele-phosphohistidine intermediate" evidence="4">
    <location>
        <position position="113"/>
    </location>
</feature>
<evidence type="ECO:0000256" key="3">
    <source>
        <dbReference type="ARBA" id="ARBA00023235"/>
    </source>
</evidence>
<sequence>MYREDRRGAVAAEDKPKENDVPETMQRSNPHPITHPFSIDHTIQFSRSTYTVQSKGRKSNRRYSAQPLEEEEYSQPSATQPFQRNRRVNEILSSSSHLHSDEPKIGRLVLVRHGQSEWNVTDPSRNLTARFTGWADIGLTQQGKDQATAAGRAMRMAVDMGILPSKSTTEFPAIDVVFSSLLRRASDTMNIILEEIRLAEKIIVPSPQESDVTKHQYSIPIIQSWRLNERHYGALVGLSKEGAERLYGRVRLTRWRDSWDVPPPPMPLEMVRRWGREDHCQPVTIVKMGDGGRTCIFDPAALGMQNLHSEKASKGSGVRIVEHGGRRKKSIPAESSGSAATFMPPSESLRDAYERFLPLWVQGIAPHIRAGRTVLVVAHANTIRSILFAIDGEIATKENAKRVKIPSALPLVYEFVDSDAVGLEDVDEDVGEQVATMNETAGMISKSTSPAYAFNGRLCSGVVPGNLRLLIPPNSTTVKKKTNGDLRYQLNGTWIETEETKSASFCTELGKSMGEQDIA</sequence>
<feature type="binding site" evidence="5">
    <location>
        <begin position="112"/>
        <end position="119"/>
    </location>
    <ligand>
        <name>substrate</name>
    </ligand>
</feature>
<reference evidence="9 10" key="1">
    <citation type="submission" date="2024-10" db="EMBL/GenBank/DDBJ databases">
        <title>Updated reference genomes for cyclostephanoid diatoms.</title>
        <authorList>
            <person name="Roberts W.R."/>
            <person name="Alverson A.J."/>
        </authorList>
    </citation>
    <scope>NUCLEOTIDE SEQUENCE [LARGE SCALE GENOMIC DNA]</scope>
    <source>
        <strain evidence="9 10">AJA276-08</strain>
    </source>
</reference>
<dbReference type="GO" id="GO:0004619">
    <property type="term" value="F:phosphoglycerate mutase activity"/>
    <property type="evidence" value="ECO:0007669"/>
    <property type="project" value="UniProtKB-EC"/>
</dbReference>
<feature type="binding site" evidence="5">
    <location>
        <begin position="132"/>
        <end position="133"/>
    </location>
    <ligand>
        <name>substrate</name>
    </ligand>
</feature>